<keyword evidence="5" id="KW-1185">Reference proteome</keyword>
<sequence>MPKRKLDELSAPPPRPRASDTRKMSIHGTRLTQMYENGVQMISRGLKISRGFERQKLSRREKTAKTQKDDKALARLKEEIEILKGLDYQIVSERYLFKQLVKTKRIAETRTFGEFSAVKKVSQEGPKSTAEANILARLFKSTPVQKEIPGIMAGIRKLLKIDEAPSGKQKESDTKAAVSKKKSANDADDSESEAKTTTKARRGEQVSRSDDMEISGSDESGDEGLSQFDARLAPGSDSDADSESGDEDEEDANEISDSISRSPSPAFSGADSPPPKKAKATKGSTAPATNTTFLPSLMAGGYWSGSEEATDEEAEAQPKRKNRMGQQARRALWEKKFGTGANHVKQEQKNEQMAAKFGYGGRDNGWDSKRGATDGGRGRGGKRGGFGGGFGRSNRDDNSGPQSAGKKPNKPSGPPKDEGPLHPSWEAKRKAKEQAPAAFSGKKVTFD</sequence>
<evidence type="ECO:0000313" key="4">
    <source>
        <dbReference type="EMBL" id="KAJ5346591.1"/>
    </source>
</evidence>
<reference evidence="4" key="1">
    <citation type="submission" date="2022-12" db="EMBL/GenBank/DDBJ databases">
        <authorList>
            <person name="Petersen C."/>
        </authorList>
    </citation>
    <scope>NUCLEOTIDE SEQUENCE</scope>
    <source>
        <strain evidence="4">IBT 35675</strain>
    </source>
</reference>
<gene>
    <name evidence="4" type="ORF">N7541_009073</name>
</gene>
<comment type="caution">
    <text evidence="4">The sequence shown here is derived from an EMBL/GenBank/DDBJ whole genome shotgun (WGS) entry which is preliminary data.</text>
</comment>
<feature type="compositionally biased region" description="Polar residues" evidence="2">
    <location>
        <begin position="282"/>
        <end position="294"/>
    </location>
</feature>
<feature type="compositionally biased region" description="Basic and acidic residues" evidence="2">
    <location>
        <begin position="192"/>
        <end position="211"/>
    </location>
</feature>
<feature type="compositionally biased region" description="Basic and acidic residues" evidence="2">
    <location>
        <begin position="165"/>
        <end position="174"/>
    </location>
</feature>
<keyword evidence="1" id="KW-0175">Coiled coil</keyword>
<evidence type="ECO:0000256" key="1">
    <source>
        <dbReference type="ARBA" id="ARBA00023054"/>
    </source>
</evidence>
<dbReference type="GO" id="GO:0030686">
    <property type="term" value="C:90S preribosome"/>
    <property type="evidence" value="ECO:0007669"/>
    <property type="project" value="TreeGrafter"/>
</dbReference>
<dbReference type="AlphaFoldDB" id="A0A9W9QVS5"/>
<dbReference type="InterPro" id="IPR037393">
    <property type="entry name" value="Bud22/SRFB1"/>
</dbReference>
<dbReference type="PANTHER" id="PTHR23325">
    <property type="entry name" value="SERUM RESPONSE FACTOR-BINDING"/>
    <property type="match status" value="1"/>
</dbReference>
<feature type="region of interest" description="Disordered" evidence="2">
    <location>
        <begin position="165"/>
        <end position="447"/>
    </location>
</feature>
<feature type="domain" description="Bud22" evidence="3">
    <location>
        <begin position="35"/>
        <end position="447"/>
    </location>
</feature>
<dbReference type="GO" id="GO:0005634">
    <property type="term" value="C:nucleus"/>
    <property type="evidence" value="ECO:0007669"/>
    <property type="project" value="TreeGrafter"/>
</dbReference>
<reference evidence="4" key="2">
    <citation type="journal article" date="2023" name="IMA Fungus">
        <title>Comparative genomic study of the Penicillium genus elucidates a diverse pangenome and 15 lateral gene transfer events.</title>
        <authorList>
            <person name="Petersen C."/>
            <person name="Sorensen T."/>
            <person name="Nielsen M.R."/>
            <person name="Sondergaard T.E."/>
            <person name="Sorensen J.L."/>
            <person name="Fitzpatrick D.A."/>
            <person name="Frisvad J.C."/>
            <person name="Nielsen K.L."/>
        </authorList>
    </citation>
    <scope>NUCLEOTIDE SEQUENCE</scope>
    <source>
        <strain evidence="4">IBT 35675</strain>
    </source>
</reference>
<feature type="region of interest" description="Disordered" evidence="2">
    <location>
        <begin position="1"/>
        <end position="22"/>
    </location>
</feature>
<dbReference type="EMBL" id="JAPZBR010000007">
    <property type="protein sequence ID" value="KAJ5346591.1"/>
    <property type="molecule type" value="Genomic_DNA"/>
</dbReference>
<feature type="compositionally biased region" description="Polar residues" evidence="2">
    <location>
        <begin position="255"/>
        <end position="265"/>
    </location>
</feature>
<evidence type="ECO:0000313" key="5">
    <source>
        <dbReference type="Proteomes" id="UP001148299"/>
    </source>
</evidence>
<dbReference type="Pfam" id="PF09073">
    <property type="entry name" value="BUD22"/>
    <property type="match status" value="1"/>
</dbReference>
<protein>
    <recommendedName>
        <fullName evidence="3">Bud22 domain-containing protein</fullName>
    </recommendedName>
</protein>
<dbReference type="Proteomes" id="UP001148299">
    <property type="component" value="Unassembled WGS sequence"/>
</dbReference>
<accession>A0A9W9QVS5</accession>
<name>A0A9W9QVS5_PENBR</name>
<proteinExistence type="predicted"/>
<evidence type="ECO:0000259" key="3">
    <source>
        <dbReference type="Pfam" id="PF09073"/>
    </source>
</evidence>
<dbReference type="InterPro" id="IPR015158">
    <property type="entry name" value="Bud22_dom"/>
</dbReference>
<feature type="compositionally biased region" description="Basic and acidic residues" evidence="2">
    <location>
        <begin position="415"/>
        <end position="428"/>
    </location>
</feature>
<dbReference type="GO" id="GO:0030490">
    <property type="term" value="P:maturation of SSU-rRNA"/>
    <property type="evidence" value="ECO:0007669"/>
    <property type="project" value="TreeGrafter"/>
</dbReference>
<dbReference type="PANTHER" id="PTHR23325:SF1">
    <property type="entry name" value="SERUM RESPONSE FACTOR-BINDING PROTEIN 1"/>
    <property type="match status" value="1"/>
</dbReference>
<evidence type="ECO:0000256" key="2">
    <source>
        <dbReference type="SAM" id="MobiDB-lite"/>
    </source>
</evidence>
<organism evidence="4 5">
    <name type="scientific">Penicillium brevicompactum</name>
    <dbReference type="NCBI Taxonomy" id="5074"/>
    <lineage>
        <taxon>Eukaryota</taxon>
        <taxon>Fungi</taxon>
        <taxon>Dikarya</taxon>
        <taxon>Ascomycota</taxon>
        <taxon>Pezizomycotina</taxon>
        <taxon>Eurotiomycetes</taxon>
        <taxon>Eurotiomycetidae</taxon>
        <taxon>Eurotiales</taxon>
        <taxon>Aspergillaceae</taxon>
        <taxon>Penicillium</taxon>
    </lineage>
</organism>
<feature type="compositionally biased region" description="Acidic residues" evidence="2">
    <location>
        <begin position="238"/>
        <end position="254"/>
    </location>
</feature>